<gene>
    <name evidence="2" type="ORF">FOMPIDRAFT_1137342</name>
</gene>
<dbReference type="eggNOG" id="ENOG502R18J">
    <property type="taxonomic scope" value="Eukaryota"/>
</dbReference>
<keyword evidence="3" id="KW-1185">Reference proteome</keyword>
<evidence type="ECO:0000313" key="2">
    <source>
        <dbReference type="EMBL" id="EPS92762.1"/>
    </source>
</evidence>
<dbReference type="STRING" id="743788.S8DIV1"/>
<dbReference type="InParanoid" id="S8DIV1"/>
<evidence type="ECO:0000313" key="3">
    <source>
        <dbReference type="Proteomes" id="UP000015241"/>
    </source>
</evidence>
<reference evidence="2 3" key="1">
    <citation type="journal article" date="2012" name="Science">
        <title>The Paleozoic origin of enzymatic lignin decomposition reconstructed from 31 fungal genomes.</title>
        <authorList>
            <person name="Floudas D."/>
            <person name="Binder M."/>
            <person name="Riley R."/>
            <person name="Barry K."/>
            <person name="Blanchette R.A."/>
            <person name="Henrissat B."/>
            <person name="Martinez A.T."/>
            <person name="Otillar R."/>
            <person name="Spatafora J.W."/>
            <person name="Yadav J.S."/>
            <person name="Aerts A."/>
            <person name="Benoit I."/>
            <person name="Boyd A."/>
            <person name="Carlson A."/>
            <person name="Copeland A."/>
            <person name="Coutinho P.M."/>
            <person name="de Vries R.P."/>
            <person name="Ferreira P."/>
            <person name="Findley K."/>
            <person name="Foster B."/>
            <person name="Gaskell J."/>
            <person name="Glotzer D."/>
            <person name="Gorecki P."/>
            <person name="Heitman J."/>
            <person name="Hesse C."/>
            <person name="Hori C."/>
            <person name="Igarashi K."/>
            <person name="Jurgens J.A."/>
            <person name="Kallen N."/>
            <person name="Kersten P."/>
            <person name="Kohler A."/>
            <person name="Kuees U."/>
            <person name="Kumar T.K.A."/>
            <person name="Kuo A."/>
            <person name="LaButti K."/>
            <person name="Larrondo L.F."/>
            <person name="Lindquist E."/>
            <person name="Ling A."/>
            <person name="Lombard V."/>
            <person name="Lucas S."/>
            <person name="Lundell T."/>
            <person name="Martin R."/>
            <person name="McLaughlin D.J."/>
            <person name="Morgenstern I."/>
            <person name="Morin E."/>
            <person name="Murat C."/>
            <person name="Nagy L.G."/>
            <person name="Nolan M."/>
            <person name="Ohm R.A."/>
            <person name="Patyshakuliyeva A."/>
            <person name="Rokas A."/>
            <person name="Ruiz-Duenas F.J."/>
            <person name="Sabat G."/>
            <person name="Salamov A."/>
            <person name="Samejima M."/>
            <person name="Schmutz J."/>
            <person name="Slot J.C."/>
            <person name="St John F."/>
            <person name="Stenlid J."/>
            <person name="Sun H."/>
            <person name="Sun S."/>
            <person name="Syed K."/>
            <person name="Tsang A."/>
            <person name="Wiebenga A."/>
            <person name="Young D."/>
            <person name="Pisabarro A."/>
            <person name="Eastwood D.C."/>
            <person name="Martin F."/>
            <person name="Cullen D."/>
            <person name="Grigoriev I.V."/>
            <person name="Hibbett D.S."/>
        </authorList>
    </citation>
    <scope>NUCLEOTIDE SEQUENCE</scope>
    <source>
        <strain evidence="3">FP-58527</strain>
    </source>
</reference>
<feature type="region of interest" description="Disordered" evidence="1">
    <location>
        <begin position="194"/>
        <end position="225"/>
    </location>
</feature>
<dbReference type="HOGENOM" id="CLU_107229_0_0_1"/>
<dbReference type="OrthoDB" id="2744000at2759"/>
<dbReference type="Proteomes" id="UP000015241">
    <property type="component" value="Unassembled WGS sequence"/>
</dbReference>
<protein>
    <submittedName>
        <fullName evidence="2">Uncharacterized protein</fullName>
    </submittedName>
</protein>
<sequence length="225" mass="25009">MQPGQPQAANSASPQITAASFPTISVPASARPPPGMSLLDQFPSVRASVLLDIARHEFEPSDLYKLDSRYRDKAERSVIDLSGGTLAVRATSTKDYPTFNSVFPPLGLYFQILVTFVGTAQDPELSTYVSRVTFEYLIQLQALHEEYQWPAVLAYHMEFHHCRLREMARGDYSGWGDIDGKLQRKHLFNKDRFRPGATPQALARSGGSKATPGTIRKTPYLNYGG</sequence>
<dbReference type="EMBL" id="KE504358">
    <property type="protein sequence ID" value="EPS92762.1"/>
    <property type="molecule type" value="Genomic_DNA"/>
</dbReference>
<proteinExistence type="predicted"/>
<dbReference type="AlphaFoldDB" id="S8DIV1"/>
<accession>S8DIV1</accession>
<organism evidence="2 3">
    <name type="scientific">Fomitopsis schrenkii</name>
    <name type="common">Brown rot fungus</name>
    <dbReference type="NCBI Taxonomy" id="2126942"/>
    <lineage>
        <taxon>Eukaryota</taxon>
        <taxon>Fungi</taxon>
        <taxon>Dikarya</taxon>
        <taxon>Basidiomycota</taxon>
        <taxon>Agaricomycotina</taxon>
        <taxon>Agaricomycetes</taxon>
        <taxon>Polyporales</taxon>
        <taxon>Fomitopsis</taxon>
    </lineage>
</organism>
<evidence type="ECO:0000256" key="1">
    <source>
        <dbReference type="SAM" id="MobiDB-lite"/>
    </source>
</evidence>
<name>S8DIV1_FOMSC</name>